<evidence type="ECO:0000256" key="3">
    <source>
        <dbReference type="ARBA" id="ARBA00023239"/>
    </source>
</evidence>
<dbReference type="EMBL" id="JABFRW010000064">
    <property type="protein sequence ID" value="NOT33684.1"/>
    <property type="molecule type" value="Genomic_DNA"/>
</dbReference>
<dbReference type="InterPro" id="IPR001753">
    <property type="entry name" value="Enoyl-CoA_hydra/iso"/>
</dbReference>
<dbReference type="CDD" id="cd06558">
    <property type="entry name" value="crotonase-like"/>
    <property type="match status" value="1"/>
</dbReference>
<protein>
    <submittedName>
        <fullName evidence="5">Enoyl-CoA hydratase</fullName>
    </submittedName>
</protein>
<dbReference type="GO" id="GO:0006635">
    <property type="term" value="P:fatty acid beta-oxidation"/>
    <property type="evidence" value="ECO:0007669"/>
    <property type="project" value="TreeGrafter"/>
</dbReference>
<keyword evidence="3" id="KW-0456">Lyase</keyword>
<organism evidence="5 6">
    <name type="scientific">Eiseniibacteriota bacterium</name>
    <dbReference type="NCBI Taxonomy" id="2212470"/>
    <lineage>
        <taxon>Bacteria</taxon>
        <taxon>Candidatus Eiseniibacteriota</taxon>
    </lineage>
</organism>
<dbReference type="InterPro" id="IPR029045">
    <property type="entry name" value="ClpP/crotonase-like_dom_sf"/>
</dbReference>
<reference evidence="5 6" key="1">
    <citation type="submission" date="2020-04" db="EMBL/GenBank/DDBJ databases">
        <title>Metagenomic profiling of ammonia- and methane-oxidizing microorganisms in a Dutch drinking water treatment plant.</title>
        <authorList>
            <person name="Poghosyan L."/>
            <person name="Leucker S."/>
        </authorList>
    </citation>
    <scope>NUCLEOTIDE SEQUENCE [LARGE SCALE GENOMIC DNA]</scope>
    <source>
        <strain evidence="5">S-RSF-IL-03</strain>
    </source>
</reference>
<dbReference type="GO" id="GO:0016829">
    <property type="term" value="F:lyase activity"/>
    <property type="evidence" value="ECO:0007669"/>
    <property type="project" value="UniProtKB-KW"/>
</dbReference>
<evidence type="ECO:0000313" key="5">
    <source>
        <dbReference type="EMBL" id="NOT33684.1"/>
    </source>
</evidence>
<keyword evidence="2" id="KW-0443">Lipid metabolism</keyword>
<comment type="similarity">
    <text evidence="1 4">Belongs to the enoyl-CoA hydratase/isomerase family.</text>
</comment>
<evidence type="ECO:0000256" key="2">
    <source>
        <dbReference type="ARBA" id="ARBA00023098"/>
    </source>
</evidence>
<comment type="caution">
    <text evidence="5">The sequence shown here is derived from an EMBL/GenBank/DDBJ whole genome shotgun (WGS) entry which is preliminary data.</text>
</comment>
<sequence length="264" mass="27594">MSTPRDAAPTGDVPLRVIREGPVLRLTLARPPLNVLSRSLNRAIAAQVKAAAEDPGAIAIVIDGGDSRGFSAGVEVADHVPETIDPMLADFHAAIRALWAFDGVSLALIHGVALGGGLELALACDLVIATEDARLGLPEIALGCYPPVAAAVLPSRIGWATACELVLGGEPIPASRALALGLVNRVCAPAGLREAGDALLAPILTRSRAALREAKRALRDGAPDAEGSLARIERRYTSELMRLSDAGEGVAAFMEKRPPRWRHD</sequence>
<proteinExistence type="inferred from homology"/>
<dbReference type="InterPro" id="IPR018376">
    <property type="entry name" value="Enoyl-CoA_hyd/isom_CS"/>
</dbReference>
<gene>
    <name evidence="5" type="ORF">HOP12_05870</name>
</gene>
<dbReference type="PROSITE" id="PS00166">
    <property type="entry name" value="ENOYL_COA_HYDRATASE"/>
    <property type="match status" value="1"/>
</dbReference>
<dbReference type="Proteomes" id="UP000580839">
    <property type="component" value="Unassembled WGS sequence"/>
</dbReference>
<dbReference type="PANTHER" id="PTHR11941">
    <property type="entry name" value="ENOYL-COA HYDRATASE-RELATED"/>
    <property type="match status" value="1"/>
</dbReference>
<dbReference type="AlphaFoldDB" id="A0A849SM58"/>
<dbReference type="Pfam" id="PF00378">
    <property type="entry name" value="ECH_1"/>
    <property type="match status" value="1"/>
</dbReference>
<dbReference type="SUPFAM" id="SSF52096">
    <property type="entry name" value="ClpP/crotonase"/>
    <property type="match status" value="1"/>
</dbReference>
<accession>A0A849SM58</accession>
<evidence type="ECO:0000256" key="1">
    <source>
        <dbReference type="ARBA" id="ARBA00005254"/>
    </source>
</evidence>
<dbReference type="Gene3D" id="3.90.226.10">
    <property type="entry name" value="2-enoyl-CoA Hydratase, Chain A, domain 1"/>
    <property type="match status" value="1"/>
</dbReference>
<name>A0A849SM58_UNCEI</name>
<evidence type="ECO:0000256" key="4">
    <source>
        <dbReference type="RuleBase" id="RU003707"/>
    </source>
</evidence>
<dbReference type="PANTHER" id="PTHR11941:SF169">
    <property type="entry name" value="(7AS)-7A-METHYL-1,5-DIOXO-2,3,5,6,7,7A-HEXAHYDRO-1H-INDENE-CARBOXYL-COA HYDROLASE"/>
    <property type="match status" value="1"/>
</dbReference>
<evidence type="ECO:0000313" key="6">
    <source>
        <dbReference type="Proteomes" id="UP000580839"/>
    </source>
</evidence>